<evidence type="ECO:0000313" key="2">
    <source>
        <dbReference type="EMBL" id="MBC9226272.1"/>
    </source>
</evidence>
<dbReference type="EMBL" id="JACTVM010000002">
    <property type="protein sequence ID" value="MBC9226272.1"/>
    <property type="molecule type" value="Genomic_DNA"/>
</dbReference>
<keyword evidence="1" id="KW-1133">Transmembrane helix</keyword>
<proteinExistence type="predicted"/>
<sequence length="57" mass="6565">MLRREGLSLLAVVTALVLVTVFTTDRDPDDWLFAGYFIAAYLVFAGLQWLWTSTRQR</sequence>
<gene>
    <name evidence="2" type="ORF">IBG24_08090</name>
</gene>
<protein>
    <submittedName>
        <fullName evidence="2">Uncharacterized protein</fullName>
    </submittedName>
</protein>
<feature type="transmembrane region" description="Helical" evidence="1">
    <location>
        <begin position="33"/>
        <end position="51"/>
    </location>
</feature>
<organism evidence="2 3">
    <name type="scientific">Aeromicrobium senzhongii</name>
    <dbReference type="NCBI Taxonomy" id="2663859"/>
    <lineage>
        <taxon>Bacteria</taxon>
        <taxon>Bacillati</taxon>
        <taxon>Actinomycetota</taxon>
        <taxon>Actinomycetes</taxon>
        <taxon>Propionibacteriales</taxon>
        <taxon>Nocardioidaceae</taxon>
        <taxon>Aeromicrobium</taxon>
    </lineage>
</organism>
<name>A0A8I0EVU1_9ACTN</name>
<dbReference type="AlphaFoldDB" id="A0A8I0EVU1"/>
<keyword evidence="1" id="KW-0812">Transmembrane</keyword>
<dbReference type="Proteomes" id="UP000620591">
    <property type="component" value="Unassembled WGS sequence"/>
</dbReference>
<accession>A0A8I0EVU1</accession>
<evidence type="ECO:0000256" key="1">
    <source>
        <dbReference type="SAM" id="Phobius"/>
    </source>
</evidence>
<reference evidence="2" key="1">
    <citation type="submission" date="2020-09" db="EMBL/GenBank/DDBJ databases">
        <title>Novel species in genus Aeromicrobium.</title>
        <authorList>
            <person name="Zhang G."/>
        </authorList>
    </citation>
    <scope>NUCLEOTIDE SEQUENCE</scope>
    <source>
        <strain evidence="2">Zg-636</strain>
    </source>
</reference>
<keyword evidence="1" id="KW-0472">Membrane</keyword>
<comment type="caution">
    <text evidence="2">The sequence shown here is derived from an EMBL/GenBank/DDBJ whole genome shotgun (WGS) entry which is preliminary data.</text>
</comment>
<evidence type="ECO:0000313" key="3">
    <source>
        <dbReference type="Proteomes" id="UP000620591"/>
    </source>
</evidence>
<dbReference type="RefSeq" id="WP_187769195.1">
    <property type="nucleotide sequence ID" value="NZ_JACTVM010000002.1"/>
</dbReference>